<dbReference type="Proteomes" id="UP000274131">
    <property type="component" value="Unassembled WGS sequence"/>
</dbReference>
<dbReference type="PANTHER" id="PTHR45916:SF1">
    <property type="entry name" value="STRUCTURAL MAINTENANCE OF CHROMOSOMES PROTEIN 5"/>
    <property type="match status" value="1"/>
</dbReference>
<proteinExistence type="inferred from homology"/>
<keyword evidence="6" id="KW-1185">Reference proteome</keyword>
<protein>
    <recommendedName>
        <fullName evidence="2">Structural maintenance of chromosomes protein 5</fullName>
    </recommendedName>
</protein>
<organism evidence="7">
    <name type="scientific">Enterobius vermicularis</name>
    <name type="common">Human pinworm</name>
    <dbReference type="NCBI Taxonomy" id="51028"/>
    <lineage>
        <taxon>Eukaryota</taxon>
        <taxon>Metazoa</taxon>
        <taxon>Ecdysozoa</taxon>
        <taxon>Nematoda</taxon>
        <taxon>Chromadorea</taxon>
        <taxon>Rhabditida</taxon>
        <taxon>Spirurina</taxon>
        <taxon>Oxyuridomorpha</taxon>
        <taxon>Oxyuroidea</taxon>
        <taxon>Oxyuridae</taxon>
        <taxon>Enterobius</taxon>
    </lineage>
</organism>
<feature type="coiled-coil region" evidence="4">
    <location>
        <begin position="520"/>
        <end position="557"/>
    </location>
</feature>
<dbReference type="SUPFAM" id="SSF52540">
    <property type="entry name" value="P-loop containing nucleoside triphosphate hydrolases"/>
    <property type="match status" value="1"/>
</dbReference>
<dbReference type="STRING" id="51028.A0A0N4V6G7"/>
<reference evidence="5 6" key="2">
    <citation type="submission" date="2018-10" db="EMBL/GenBank/DDBJ databases">
        <authorList>
            <consortium name="Pathogen Informatics"/>
        </authorList>
    </citation>
    <scope>NUCLEOTIDE SEQUENCE [LARGE SCALE GENOMIC DNA]</scope>
</reference>
<keyword evidence="3 4" id="KW-0175">Coiled coil</keyword>
<evidence type="ECO:0000313" key="7">
    <source>
        <dbReference type="WBParaSite" id="EVEC_0000585201-mRNA-1"/>
    </source>
</evidence>
<name>A0A0N4V6G7_ENTVE</name>
<reference evidence="7" key="1">
    <citation type="submission" date="2016-04" db="UniProtKB">
        <authorList>
            <consortium name="WormBaseParasite"/>
        </authorList>
    </citation>
    <scope>IDENTIFICATION</scope>
</reference>
<evidence type="ECO:0000256" key="4">
    <source>
        <dbReference type="SAM" id="Coils"/>
    </source>
</evidence>
<evidence type="ECO:0000313" key="6">
    <source>
        <dbReference type="Proteomes" id="UP000274131"/>
    </source>
</evidence>
<dbReference type="OrthoDB" id="10254973at2759"/>
<dbReference type="WBParaSite" id="EVEC_0000585201-mRNA-1">
    <property type="protein sequence ID" value="EVEC_0000585201-mRNA-1"/>
    <property type="gene ID" value="EVEC_0000585201"/>
</dbReference>
<dbReference type="EMBL" id="UXUI01008173">
    <property type="protein sequence ID" value="VDD90712.1"/>
    <property type="molecule type" value="Genomic_DNA"/>
</dbReference>
<dbReference type="PANTHER" id="PTHR45916">
    <property type="entry name" value="STRUCTURAL MAINTENANCE OF CHROMOSOMES PROTEIN 5"/>
    <property type="match status" value="1"/>
</dbReference>
<dbReference type="Gene3D" id="3.40.50.300">
    <property type="entry name" value="P-loop containing nucleotide triphosphate hydrolases"/>
    <property type="match status" value="1"/>
</dbReference>
<dbReference type="AlphaFoldDB" id="A0A0N4V6G7"/>
<gene>
    <name evidence="5" type="ORF">EVEC_LOCUS5463</name>
</gene>
<dbReference type="GO" id="GO:0003697">
    <property type="term" value="F:single-stranded DNA binding"/>
    <property type="evidence" value="ECO:0007669"/>
    <property type="project" value="TreeGrafter"/>
</dbReference>
<evidence type="ECO:0000256" key="1">
    <source>
        <dbReference type="ARBA" id="ARBA00010171"/>
    </source>
</evidence>
<accession>A0A0N4V6G7</accession>
<evidence type="ECO:0000256" key="3">
    <source>
        <dbReference type="ARBA" id="ARBA00023054"/>
    </source>
</evidence>
<evidence type="ECO:0000313" key="5">
    <source>
        <dbReference type="EMBL" id="VDD90712.1"/>
    </source>
</evidence>
<comment type="similarity">
    <text evidence="1">Belongs to the SMC family. SMC5 subfamily.</text>
</comment>
<dbReference type="InterPro" id="IPR027417">
    <property type="entry name" value="P-loop_NTPase"/>
</dbReference>
<feature type="coiled-coil region" evidence="4">
    <location>
        <begin position="288"/>
        <end position="364"/>
    </location>
</feature>
<evidence type="ECO:0000256" key="2">
    <source>
        <dbReference type="ARBA" id="ARBA00018687"/>
    </source>
</evidence>
<dbReference type="GO" id="GO:0030915">
    <property type="term" value="C:Smc5-Smc6 complex"/>
    <property type="evidence" value="ECO:0007669"/>
    <property type="project" value="TreeGrafter"/>
</dbReference>
<sequence>MARCQELKDQARSERQFELYRRNVFTNNSLSKKFMYFEALRWYEEHKSEFQYPVYVPLLSVRMMFLFRIKITGFGDNGSYDGVSISGYMLKGPTQVFILSRSCGVETSAFLDAVKSSMTLSSAESARYLENLIASRDYLVFIFGSREDEMRLTNSSFPWKISSTVLTQEKIEENKVEKGLPDWLRKYGFHHMVSDLYDAPPPVKAYLNRLFSLRKIPIGNADTDRRLEEVCKAIKDQYRLFLTETSRVQIGVSKYSGETVLRINSLKRDSSWLSAHVRPSSLMSEADKLQKKRSLEKVITEVKELQKNYSIEKGKYDVTVESLRQKMAELRKRVDAVNIINQQLRSKKIKLATLEENKPNLEEAERAFNKVKQMVWKEGYSTATEILKLLTGAGELMENIILKKLKLSIVSGLVNKLVGELTKSRANHAQKKADLEEFRETVDAKRRLRLESSERLKASTGLTSTDSNKLVDTARETLEKLQTKFESIAAPDDIETLRSVLNSERARLVVMQDEGGRTALDRYQQLLETHQNLKKHLEGSSGQVELWEKEIDALLAEWLQNLRQLIANINRNFERYFSCLGCSGEICLDEPEDKRDISGYGLGIMVKFRNGERLRRLTHKTQSGGERSVTTMLFLLSLQELCPVPFRCVDEINQGMDPNNERMVFEMMVDLLSDAGNLSKTQYFLLTPKLLPGLNYGEKAVVHCIYNGIGFPDKVGSYFLAFNLCSRCSFRNVPSEF</sequence>
<dbReference type="GO" id="GO:0000724">
    <property type="term" value="P:double-strand break repair via homologous recombination"/>
    <property type="evidence" value="ECO:0007669"/>
    <property type="project" value="TreeGrafter"/>
</dbReference>
<dbReference type="GO" id="GO:0005634">
    <property type="term" value="C:nucleus"/>
    <property type="evidence" value="ECO:0007669"/>
    <property type="project" value="TreeGrafter"/>
</dbReference>